<evidence type="ECO:0000256" key="6">
    <source>
        <dbReference type="ARBA" id="ARBA00023136"/>
    </source>
</evidence>
<feature type="transmembrane region" description="Helical" evidence="7">
    <location>
        <begin position="81"/>
        <end position="102"/>
    </location>
</feature>
<evidence type="ECO:0000256" key="2">
    <source>
        <dbReference type="ARBA" id="ARBA00022448"/>
    </source>
</evidence>
<evidence type="ECO:0000259" key="8">
    <source>
        <dbReference type="PROSITE" id="PS50850"/>
    </source>
</evidence>
<feature type="transmembrane region" description="Helical" evidence="7">
    <location>
        <begin position="141"/>
        <end position="164"/>
    </location>
</feature>
<accession>A0A7L4YM61</accession>
<dbReference type="InParanoid" id="A0A7L4YM61"/>
<sequence>MAHPQADEAVGTTSQFWRLAFTLFAVALSSQAASPVLLFYTHDLALTPTMLTVFFAIYALGLVPALLLGGPQSDRVGRKRVVIPAVVLVLLSVIAFEAAAAFGEPALLIARFLQGITAGAVFTVGTVWLRELAGTAHATRAAMVASGVMAFGFAFGPLVTGALVEWAPYPKIVPMLVPLLLLVVAIAMLASIPETMTRRHEGRIRIGVPSSARRGFFLFLLPIGLLVYTPAMLTLTIFPIQAARAGASSIYALTGVSIFCLQGAAALAAIYARKWGARVSGWLSAVICIAGCLLGYVAVQPGGAGWLLPASAMLGFSGGLAMTAGLMVSDLLAPIDRRGGLVSMFYIVVYFGFMVPTIFATLFGKETLEKGSTILAHAAGAFIVLLVVAGPGQAILRRREAETSAN</sequence>
<dbReference type="GO" id="GO:0022857">
    <property type="term" value="F:transmembrane transporter activity"/>
    <property type="evidence" value="ECO:0007669"/>
    <property type="project" value="InterPro"/>
</dbReference>
<dbReference type="PROSITE" id="PS50850">
    <property type="entry name" value="MFS"/>
    <property type="match status" value="1"/>
</dbReference>
<evidence type="ECO:0000256" key="3">
    <source>
        <dbReference type="ARBA" id="ARBA00022475"/>
    </source>
</evidence>
<organism evidence="9 10">
    <name type="scientific">Epidermidibacterium keratini</name>
    <dbReference type="NCBI Taxonomy" id="1891644"/>
    <lineage>
        <taxon>Bacteria</taxon>
        <taxon>Bacillati</taxon>
        <taxon>Actinomycetota</taxon>
        <taxon>Actinomycetes</taxon>
        <taxon>Sporichthyales</taxon>
        <taxon>Sporichthyaceae</taxon>
        <taxon>Epidermidibacterium</taxon>
    </lineage>
</organism>
<dbReference type="Pfam" id="PF07690">
    <property type="entry name" value="MFS_1"/>
    <property type="match status" value="1"/>
</dbReference>
<dbReference type="KEGG" id="eke:EK0264_08175"/>
<evidence type="ECO:0000256" key="7">
    <source>
        <dbReference type="SAM" id="Phobius"/>
    </source>
</evidence>
<feature type="transmembrane region" description="Helical" evidence="7">
    <location>
        <begin position="46"/>
        <end position="69"/>
    </location>
</feature>
<dbReference type="InterPro" id="IPR011701">
    <property type="entry name" value="MFS"/>
</dbReference>
<feature type="domain" description="Major facilitator superfamily (MFS) profile" evidence="8">
    <location>
        <begin position="15"/>
        <end position="404"/>
    </location>
</feature>
<feature type="transmembrane region" description="Helical" evidence="7">
    <location>
        <begin position="340"/>
        <end position="362"/>
    </location>
</feature>
<dbReference type="Proteomes" id="UP000463857">
    <property type="component" value="Chromosome"/>
</dbReference>
<evidence type="ECO:0000256" key="4">
    <source>
        <dbReference type="ARBA" id="ARBA00022692"/>
    </source>
</evidence>
<keyword evidence="2" id="KW-0813">Transport</keyword>
<proteinExistence type="predicted"/>
<dbReference type="PROSITE" id="PS00216">
    <property type="entry name" value="SUGAR_TRANSPORT_1"/>
    <property type="match status" value="1"/>
</dbReference>
<feature type="transmembrane region" description="Helical" evidence="7">
    <location>
        <begin position="20"/>
        <end position="40"/>
    </location>
</feature>
<evidence type="ECO:0000256" key="1">
    <source>
        <dbReference type="ARBA" id="ARBA00004651"/>
    </source>
</evidence>
<keyword evidence="6 7" id="KW-0472">Membrane</keyword>
<feature type="transmembrane region" description="Helical" evidence="7">
    <location>
        <begin position="216"/>
        <end position="238"/>
    </location>
</feature>
<feature type="transmembrane region" description="Helical" evidence="7">
    <location>
        <begin position="305"/>
        <end position="328"/>
    </location>
</feature>
<feature type="transmembrane region" description="Helical" evidence="7">
    <location>
        <begin position="176"/>
        <end position="195"/>
    </location>
</feature>
<dbReference type="Gene3D" id="1.20.1250.20">
    <property type="entry name" value="MFS general substrate transporter like domains"/>
    <property type="match status" value="1"/>
</dbReference>
<keyword evidence="10" id="KW-1185">Reference proteome</keyword>
<dbReference type="InterPro" id="IPR005829">
    <property type="entry name" value="Sugar_transporter_CS"/>
</dbReference>
<dbReference type="InterPro" id="IPR036259">
    <property type="entry name" value="MFS_trans_sf"/>
</dbReference>
<keyword evidence="5 7" id="KW-1133">Transmembrane helix</keyword>
<dbReference type="GO" id="GO:0005886">
    <property type="term" value="C:plasma membrane"/>
    <property type="evidence" value="ECO:0007669"/>
    <property type="project" value="UniProtKB-SubCell"/>
</dbReference>
<dbReference type="InterPro" id="IPR020846">
    <property type="entry name" value="MFS_dom"/>
</dbReference>
<evidence type="ECO:0000313" key="9">
    <source>
        <dbReference type="EMBL" id="QHC00256.1"/>
    </source>
</evidence>
<dbReference type="RefSeq" id="WP_159544558.1">
    <property type="nucleotide sequence ID" value="NZ_CP047156.1"/>
</dbReference>
<dbReference type="OrthoDB" id="5242249at2"/>
<keyword evidence="3" id="KW-1003">Cell membrane</keyword>
<dbReference type="InterPro" id="IPR050171">
    <property type="entry name" value="MFS_Transporters"/>
</dbReference>
<reference evidence="9 10" key="1">
    <citation type="journal article" date="2018" name="Int. J. Syst. Evol. Microbiol.">
        <title>Epidermidibacterium keratini gen. nov., sp. nov., a member of the family Sporichthyaceae, isolated from keratin epidermis.</title>
        <authorList>
            <person name="Lee D.G."/>
            <person name="Trujillo M.E."/>
            <person name="Kang S."/>
            <person name="Nam J.J."/>
            <person name="Kim Y.J."/>
        </authorList>
    </citation>
    <scope>NUCLEOTIDE SEQUENCE [LARGE SCALE GENOMIC DNA]</scope>
    <source>
        <strain evidence="9 10">EPI-7</strain>
    </source>
</reference>
<keyword evidence="4 7" id="KW-0812">Transmembrane</keyword>
<dbReference type="AlphaFoldDB" id="A0A7L4YM61"/>
<feature type="transmembrane region" description="Helical" evidence="7">
    <location>
        <begin position="250"/>
        <end position="272"/>
    </location>
</feature>
<name>A0A7L4YM61_9ACTN</name>
<evidence type="ECO:0000256" key="5">
    <source>
        <dbReference type="ARBA" id="ARBA00022989"/>
    </source>
</evidence>
<feature type="transmembrane region" description="Helical" evidence="7">
    <location>
        <begin position="108"/>
        <end position="129"/>
    </location>
</feature>
<feature type="transmembrane region" description="Helical" evidence="7">
    <location>
        <begin position="279"/>
        <end position="299"/>
    </location>
</feature>
<evidence type="ECO:0000313" key="10">
    <source>
        <dbReference type="Proteomes" id="UP000463857"/>
    </source>
</evidence>
<feature type="transmembrane region" description="Helical" evidence="7">
    <location>
        <begin position="374"/>
        <end position="396"/>
    </location>
</feature>
<gene>
    <name evidence="9" type="ORF">EK0264_08175</name>
</gene>
<dbReference type="SUPFAM" id="SSF103473">
    <property type="entry name" value="MFS general substrate transporter"/>
    <property type="match status" value="1"/>
</dbReference>
<protein>
    <submittedName>
        <fullName evidence="9">MFS transporter</fullName>
    </submittedName>
</protein>
<dbReference type="PANTHER" id="PTHR23517">
    <property type="entry name" value="RESISTANCE PROTEIN MDTM, PUTATIVE-RELATED-RELATED"/>
    <property type="match status" value="1"/>
</dbReference>
<dbReference type="EMBL" id="CP047156">
    <property type="protein sequence ID" value="QHC00256.1"/>
    <property type="molecule type" value="Genomic_DNA"/>
</dbReference>
<comment type="subcellular location">
    <subcellularLocation>
        <location evidence="1">Cell membrane</location>
        <topology evidence="1">Multi-pass membrane protein</topology>
    </subcellularLocation>
</comment>